<dbReference type="GO" id="GO:0032259">
    <property type="term" value="P:methylation"/>
    <property type="evidence" value="ECO:0007669"/>
    <property type="project" value="UniProtKB-KW"/>
</dbReference>
<organism evidence="5 6">
    <name type="scientific">Chlamydia pecorum (strain ATCC VR-628 / DSM 29919 / E58)</name>
    <name type="common">Chlamydophila pecorum</name>
    <dbReference type="NCBI Taxonomy" id="331635"/>
    <lineage>
        <taxon>Bacteria</taxon>
        <taxon>Pseudomonadati</taxon>
        <taxon>Chlamydiota</taxon>
        <taxon>Chlamydiia</taxon>
        <taxon>Chlamydiales</taxon>
        <taxon>Chlamydiaceae</taxon>
        <taxon>Chlamydia/Chlamydophila group</taxon>
        <taxon>Chlamydia</taxon>
    </lineage>
</organism>
<dbReference type="RefSeq" id="WP_013712591.1">
    <property type="nucleotide sequence ID" value="NC_015408.1"/>
</dbReference>
<dbReference type="SUPFAM" id="SSF53335">
    <property type="entry name" value="S-adenosyl-L-methionine-dependent methyltransferases"/>
    <property type="match status" value="1"/>
</dbReference>
<keyword evidence="1 5" id="KW-0489">Methyltransferase</keyword>
<keyword evidence="2 5" id="KW-0808">Transferase</keyword>
<accession>A0AA34WHX5</accession>
<dbReference type="EMBL" id="CP002608">
    <property type="protein sequence ID" value="AEB41513.1"/>
    <property type="molecule type" value="Genomic_DNA"/>
</dbReference>
<dbReference type="Proteomes" id="UP000008305">
    <property type="component" value="Chromosome"/>
</dbReference>
<name>A0AA34WHX5_CHLPE</name>
<keyword evidence="6" id="KW-1185">Reference proteome</keyword>
<gene>
    <name evidence="5" type="ordered locus">G5S_0537</name>
</gene>
<evidence type="ECO:0000313" key="6">
    <source>
        <dbReference type="Proteomes" id="UP000008305"/>
    </source>
</evidence>
<dbReference type="InterPro" id="IPR013780">
    <property type="entry name" value="Glyco_hydro_b"/>
</dbReference>
<dbReference type="InterPro" id="IPR019614">
    <property type="entry name" value="SAM-dep_methyl-trfase"/>
</dbReference>
<protein>
    <submittedName>
        <fullName evidence="5">Sam dependent methyltransferase</fullName>
        <ecNumber evidence="5">2.1.1.-</ecNumber>
    </submittedName>
</protein>
<dbReference type="PANTHER" id="PTHR43042:SF2">
    <property type="entry name" value="SAM-DEPENDENT METHYLTRANSFERASE"/>
    <property type="match status" value="1"/>
</dbReference>
<keyword evidence="3" id="KW-0949">S-adenosyl-L-methionine</keyword>
<dbReference type="PANTHER" id="PTHR43042">
    <property type="entry name" value="SAM-DEPENDENT METHYLTRANSFERASE"/>
    <property type="match status" value="1"/>
</dbReference>
<dbReference type="CDD" id="cd02440">
    <property type="entry name" value="AdoMet_MTases"/>
    <property type="match status" value="1"/>
</dbReference>
<dbReference type="GO" id="GO:0008168">
    <property type="term" value="F:methyltransferase activity"/>
    <property type="evidence" value="ECO:0007669"/>
    <property type="project" value="UniProtKB-KW"/>
</dbReference>
<dbReference type="KEGG" id="cpm:G5S_0537"/>
<dbReference type="EC" id="2.1.1.-" evidence="5"/>
<reference evidence="5 6" key="1">
    <citation type="journal article" date="2011" name="J. Bacteriol.">
        <title>Genome sequence of the obligate intracellular animal pathogen Chlamydia pecorum E58.</title>
        <authorList>
            <person name="Mojica S."/>
            <person name="Huot Creasy H."/>
            <person name="Daugherty S."/>
            <person name="Read T.D."/>
            <person name="Kim T."/>
            <person name="Kaltenboeck B."/>
            <person name="Bavoil P."/>
            <person name="Myers G.S."/>
        </authorList>
    </citation>
    <scope>NUCLEOTIDE SEQUENCE [LARGE SCALE GENOMIC DNA]</scope>
    <source>
        <strain evidence="5 6">E58</strain>
    </source>
</reference>
<dbReference type="Gene3D" id="3.40.50.150">
    <property type="entry name" value="Vaccinia Virus protein VP39"/>
    <property type="match status" value="1"/>
</dbReference>
<dbReference type="Gene3D" id="2.60.40.1180">
    <property type="entry name" value="Golgi alpha-mannosidase II"/>
    <property type="match status" value="1"/>
</dbReference>
<dbReference type="AlphaFoldDB" id="A0AA34WHX5"/>
<sequence>MDYVMLDSGDGQKLEKFGPVVLSRPSSIAIWPKKFPKLWSQAAARFSREGEGGEWQIRKNLPQEWEILLQGVRCCLKTTPFGHLGVFPEHAGFWPQLRRAIETTPECRVLNLFAYTGITSIFAAKCGAMVTHVDASKAVVRWAQKNTELNHLPEKRIFWVIEDVMAFLQREIRRGKEYHILVLDPPSYGRGPGGEVFKIDKDFFKLLSLCSQLLSSSSRLVVISSHTPGHTPEFLKCLAQRGLPKLAPSQWFCGESFCGEGSNALPSGSCAIWSS</sequence>
<evidence type="ECO:0000256" key="2">
    <source>
        <dbReference type="ARBA" id="ARBA00022679"/>
    </source>
</evidence>
<evidence type="ECO:0000259" key="4">
    <source>
        <dbReference type="Pfam" id="PF10672"/>
    </source>
</evidence>
<proteinExistence type="predicted"/>
<evidence type="ECO:0000256" key="3">
    <source>
        <dbReference type="ARBA" id="ARBA00022691"/>
    </source>
</evidence>
<dbReference type="InterPro" id="IPR029063">
    <property type="entry name" value="SAM-dependent_MTases_sf"/>
</dbReference>
<feature type="domain" description="S-adenosylmethionine-dependent methyltransferase" evidence="4">
    <location>
        <begin position="53"/>
        <end position="246"/>
    </location>
</feature>
<evidence type="ECO:0000256" key="1">
    <source>
        <dbReference type="ARBA" id="ARBA00022603"/>
    </source>
</evidence>
<evidence type="ECO:0000313" key="5">
    <source>
        <dbReference type="EMBL" id="AEB41513.1"/>
    </source>
</evidence>
<dbReference type="Pfam" id="PF10672">
    <property type="entry name" value="Methyltrans_SAM"/>
    <property type="match status" value="1"/>
</dbReference>